<reference evidence="4 5" key="2">
    <citation type="submission" date="2019-09" db="EMBL/GenBank/DDBJ databases">
        <authorList>
            <person name="Jin C."/>
        </authorList>
    </citation>
    <scope>NUCLEOTIDE SEQUENCE [LARGE SCALE GENOMIC DNA]</scope>
    <source>
        <strain evidence="4 5">AN110305</strain>
    </source>
</reference>
<name>A0A5B2X5W0_9PSEU</name>
<dbReference type="EMBL" id="VUOB01000041">
    <property type="protein sequence ID" value="KAA2258585.1"/>
    <property type="molecule type" value="Genomic_DNA"/>
</dbReference>
<accession>A0A5B2X5W0</accession>
<evidence type="ECO:0000259" key="3">
    <source>
        <dbReference type="PROSITE" id="PS51186"/>
    </source>
</evidence>
<dbReference type="OrthoDB" id="9799092at2"/>
<keyword evidence="5" id="KW-1185">Reference proteome</keyword>
<feature type="domain" description="N-acetyltransferase" evidence="3">
    <location>
        <begin position="17"/>
        <end position="186"/>
    </location>
</feature>
<protein>
    <submittedName>
        <fullName evidence="4">GNAT family N-acetyltransferase</fullName>
    </submittedName>
</protein>
<dbReference type="Gene3D" id="3.40.630.30">
    <property type="match status" value="1"/>
</dbReference>
<dbReference type="CDD" id="cd04301">
    <property type="entry name" value="NAT_SF"/>
    <property type="match status" value="1"/>
</dbReference>
<organism evidence="4 5">
    <name type="scientific">Solihabitans fulvus</name>
    <dbReference type="NCBI Taxonomy" id="1892852"/>
    <lineage>
        <taxon>Bacteria</taxon>
        <taxon>Bacillati</taxon>
        <taxon>Actinomycetota</taxon>
        <taxon>Actinomycetes</taxon>
        <taxon>Pseudonocardiales</taxon>
        <taxon>Pseudonocardiaceae</taxon>
        <taxon>Solihabitans</taxon>
    </lineage>
</organism>
<feature type="domain" description="N-acetyltransferase" evidence="3">
    <location>
        <begin position="184"/>
        <end position="336"/>
    </location>
</feature>
<evidence type="ECO:0000313" key="5">
    <source>
        <dbReference type="Proteomes" id="UP000323454"/>
    </source>
</evidence>
<dbReference type="SUPFAM" id="SSF55729">
    <property type="entry name" value="Acyl-CoA N-acyltransferases (Nat)"/>
    <property type="match status" value="2"/>
</dbReference>
<dbReference type="Proteomes" id="UP000323454">
    <property type="component" value="Unassembled WGS sequence"/>
</dbReference>
<evidence type="ECO:0000256" key="1">
    <source>
        <dbReference type="ARBA" id="ARBA00022679"/>
    </source>
</evidence>
<keyword evidence="2" id="KW-0012">Acyltransferase</keyword>
<evidence type="ECO:0000256" key="2">
    <source>
        <dbReference type="ARBA" id="ARBA00023315"/>
    </source>
</evidence>
<proteinExistence type="predicted"/>
<dbReference type="AlphaFoldDB" id="A0A5B2X5W0"/>
<sequence length="352" mass="38488">MRFARPGWVGSVERMAISWRPLTEADVPAMALLVTDADAVDRTGERAGESELTRLLTGSAVSAADSTLAAVADGRLVAFAAIPIRQQTGEVHRVRIVGQVHPDWRGRGIGRELLRWQVDRAKHLAFAAHPELPLELHVHVDSRNDAQRALLFGEGFRAAREFATMRAPLPTPTPPQSAVPTGLRLIDYVERHDEATRLALNEAFLDHWGHRTISAQDWRSGFTDMPSFRPALSTLALDERTGEVAGFVLGFEYDAATERTGVREINLGHVGTRRPWRRRGLAAAMVGRVLAAAGAAGFGTAGLSVDTDNPNGAPRVYRRAGFEVVRRWHAMVLAVSPQPLPRTTSGTPRHNP</sequence>
<evidence type="ECO:0000313" key="4">
    <source>
        <dbReference type="EMBL" id="KAA2258585.1"/>
    </source>
</evidence>
<reference evidence="4 5" key="1">
    <citation type="submission" date="2019-09" db="EMBL/GenBank/DDBJ databases">
        <title>Goodfellowia gen. nov., a new genus of the Pseudonocardineae related to Actinoalloteichus, containing Goodfellowia coeruleoviolacea gen. nov., comb. nov. gen. nov., comb. nov.</title>
        <authorList>
            <person name="Labeda D."/>
        </authorList>
    </citation>
    <scope>NUCLEOTIDE SEQUENCE [LARGE SCALE GENOMIC DNA]</scope>
    <source>
        <strain evidence="4 5">AN110305</strain>
    </source>
</reference>
<dbReference type="PANTHER" id="PTHR43877">
    <property type="entry name" value="AMINOALKYLPHOSPHONATE N-ACETYLTRANSFERASE-RELATED-RELATED"/>
    <property type="match status" value="1"/>
</dbReference>
<dbReference type="GO" id="GO:0016747">
    <property type="term" value="F:acyltransferase activity, transferring groups other than amino-acyl groups"/>
    <property type="evidence" value="ECO:0007669"/>
    <property type="project" value="InterPro"/>
</dbReference>
<dbReference type="PROSITE" id="PS51186">
    <property type="entry name" value="GNAT"/>
    <property type="match status" value="2"/>
</dbReference>
<dbReference type="InterPro" id="IPR050832">
    <property type="entry name" value="Bact_Acetyltransf"/>
</dbReference>
<dbReference type="Pfam" id="PF00583">
    <property type="entry name" value="Acetyltransf_1"/>
    <property type="match status" value="2"/>
</dbReference>
<keyword evidence="1 4" id="KW-0808">Transferase</keyword>
<comment type="caution">
    <text evidence="4">The sequence shown here is derived from an EMBL/GenBank/DDBJ whole genome shotgun (WGS) entry which is preliminary data.</text>
</comment>
<dbReference type="RefSeq" id="WP_149851582.1">
    <property type="nucleotide sequence ID" value="NZ_VUOB01000041.1"/>
</dbReference>
<gene>
    <name evidence="4" type="ORF">F0L68_22280</name>
</gene>
<dbReference type="InterPro" id="IPR016181">
    <property type="entry name" value="Acyl_CoA_acyltransferase"/>
</dbReference>
<dbReference type="InterPro" id="IPR000182">
    <property type="entry name" value="GNAT_dom"/>
</dbReference>